<protein>
    <submittedName>
        <fullName evidence="2">Uncharacterized protein</fullName>
    </submittedName>
</protein>
<organism evidence="2 3">
    <name type="scientific">Streptantibioticus silvisoli</name>
    <dbReference type="NCBI Taxonomy" id="2705255"/>
    <lineage>
        <taxon>Bacteria</taxon>
        <taxon>Bacillati</taxon>
        <taxon>Actinomycetota</taxon>
        <taxon>Actinomycetes</taxon>
        <taxon>Kitasatosporales</taxon>
        <taxon>Streptomycetaceae</taxon>
        <taxon>Streptantibioticus</taxon>
    </lineage>
</organism>
<keyword evidence="1" id="KW-0812">Transmembrane</keyword>
<sequence length="60" mass="7004">MHWLPGAWASLWPNLAANVIWVPVAALHHVMIRRHTTRLHHQQTQRIEQILDARSLKEAP</sequence>
<keyword evidence="1" id="KW-0472">Membrane</keyword>
<keyword evidence="1" id="KW-1133">Transmembrane helix</keyword>
<name>A0ABT6W4W1_9ACTN</name>
<accession>A0ABT6W4W1</accession>
<evidence type="ECO:0000313" key="3">
    <source>
        <dbReference type="Proteomes" id="UP001156398"/>
    </source>
</evidence>
<keyword evidence="3" id="KW-1185">Reference proteome</keyword>
<gene>
    <name evidence="2" type="ORF">POF43_023785</name>
</gene>
<comment type="caution">
    <text evidence="2">The sequence shown here is derived from an EMBL/GenBank/DDBJ whole genome shotgun (WGS) entry which is preliminary data.</text>
</comment>
<dbReference type="RefSeq" id="WP_271322730.1">
    <property type="nucleotide sequence ID" value="NZ_JAAGKO020000040.1"/>
</dbReference>
<dbReference type="Proteomes" id="UP001156398">
    <property type="component" value="Unassembled WGS sequence"/>
</dbReference>
<evidence type="ECO:0000256" key="1">
    <source>
        <dbReference type="SAM" id="Phobius"/>
    </source>
</evidence>
<reference evidence="2 3" key="1">
    <citation type="submission" date="2023-05" db="EMBL/GenBank/DDBJ databases">
        <title>Streptantibioticus silvisoli sp. nov., acidotolerant actinomycetes 1 from pine litter.</title>
        <authorList>
            <person name="Swiecimska M."/>
            <person name="Golinska P."/>
            <person name="Sangal V."/>
            <person name="Wachnowicz B."/>
            <person name="Goodfellow M."/>
        </authorList>
    </citation>
    <scope>NUCLEOTIDE SEQUENCE [LARGE SCALE GENOMIC DNA]</scope>
    <source>
        <strain evidence="2 3">SL54</strain>
    </source>
</reference>
<feature type="transmembrane region" description="Helical" evidence="1">
    <location>
        <begin position="12"/>
        <end position="32"/>
    </location>
</feature>
<evidence type="ECO:0000313" key="2">
    <source>
        <dbReference type="EMBL" id="MDI5965709.1"/>
    </source>
</evidence>
<proteinExistence type="predicted"/>
<dbReference type="EMBL" id="JAAGKO020000040">
    <property type="protein sequence ID" value="MDI5965709.1"/>
    <property type="molecule type" value="Genomic_DNA"/>
</dbReference>